<evidence type="ECO:0000313" key="1">
    <source>
        <dbReference type="EMBL" id="QJA93438.1"/>
    </source>
</evidence>
<gene>
    <name evidence="1" type="ORF">MM415B04219_0005</name>
</gene>
<dbReference type="EMBL" id="MT143149">
    <property type="protein sequence ID" value="QJA93438.1"/>
    <property type="molecule type" value="Genomic_DNA"/>
</dbReference>
<reference evidence="1" key="1">
    <citation type="submission" date="2020-03" db="EMBL/GenBank/DDBJ databases">
        <title>The deep terrestrial virosphere.</title>
        <authorList>
            <person name="Holmfeldt K."/>
            <person name="Nilsson E."/>
            <person name="Simone D."/>
            <person name="Lopez-Fernandez M."/>
            <person name="Wu X."/>
            <person name="de Brujin I."/>
            <person name="Lundin D."/>
            <person name="Andersson A."/>
            <person name="Bertilsson S."/>
            <person name="Dopson M."/>
        </authorList>
    </citation>
    <scope>NUCLEOTIDE SEQUENCE</scope>
    <source>
        <strain evidence="1">MM415B04219</strain>
    </source>
</reference>
<proteinExistence type="predicted"/>
<dbReference type="AlphaFoldDB" id="A0A6M3LKG3"/>
<accession>A0A6M3LKG3</accession>
<protein>
    <submittedName>
        <fullName evidence="1">Uncharacterized protein</fullName>
    </submittedName>
</protein>
<name>A0A6M3LKG3_9ZZZZ</name>
<sequence length="52" mass="5986">MMFNNVNIDGKCNNGVFTWDVDTEQLKEHNDTTCVIIGYFKSEQEALQFLIA</sequence>
<organism evidence="1">
    <name type="scientific">viral metagenome</name>
    <dbReference type="NCBI Taxonomy" id="1070528"/>
    <lineage>
        <taxon>unclassified sequences</taxon>
        <taxon>metagenomes</taxon>
        <taxon>organismal metagenomes</taxon>
    </lineage>
</organism>